<protein>
    <submittedName>
        <fullName evidence="3">Uncharacterized protein</fullName>
    </submittedName>
</protein>
<name>E1F2U2_GIAIA</name>
<comment type="caution">
    <text evidence="3">The sequence shown here is derived from an EMBL/GenBank/DDBJ whole genome shotgun (WGS) entry which is preliminary data.</text>
</comment>
<dbReference type="OMA" id="HACYTRA"/>
<dbReference type="OrthoDB" id="10260413at2759"/>
<feature type="coiled-coil region" evidence="1">
    <location>
        <begin position="25"/>
        <end position="52"/>
    </location>
</feature>
<sequence length="109" mass="12453">METLAEISTQAYTYYTRALALAREDRRLDSTISALERSIEEAERRLSHLRTHTDKSITYIHNTLGSSRVIQKSRSLRIHTPLLVANILVLGSYAIKAILNHIARKKGFF</sequence>
<dbReference type="AlphaFoldDB" id="E1F2U2"/>
<accession>E1F2U2</accession>
<dbReference type="Proteomes" id="UP000008974">
    <property type="component" value="Unassembled WGS sequence"/>
</dbReference>
<dbReference type="VEuPathDB" id="GiardiaDB:GLP15_3089"/>
<evidence type="ECO:0000256" key="1">
    <source>
        <dbReference type="SAM" id="Coils"/>
    </source>
</evidence>
<reference evidence="3 4" key="1">
    <citation type="journal article" date="2010" name="BMC Genomics">
        <title>Genome analysis and comparative genomics of a Giardia intestinalis assemblage E isolate.</title>
        <authorList>
            <person name="Jerlstrom-Hultqvist J."/>
            <person name="Franzen O."/>
            <person name="Ankarklev J."/>
            <person name="Xu F."/>
            <person name="Nohynkova E."/>
            <person name="Andersson J.O."/>
            <person name="Svard S.G."/>
            <person name="Andersson B."/>
        </authorList>
    </citation>
    <scope>NUCLEOTIDE SEQUENCE [LARGE SCALE GENOMIC DNA]</scope>
    <source>
        <strain evidence="3 4">P15</strain>
    </source>
</reference>
<organism evidence="3 4">
    <name type="scientific">Giardia intestinalis (strain P15)</name>
    <name type="common">Giardia lamblia</name>
    <dbReference type="NCBI Taxonomy" id="658858"/>
    <lineage>
        <taxon>Eukaryota</taxon>
        <taxon>Metamonada</taxon>
        <taxon>Diplomonadida</taxon>
        <taxon>Hexamitidae</taxon>
        <taxon>Giardiinae</taxon>
        <taxon>Giardia</taxon>
    </lineage>
</organism>
<evidence type="ECO:0000256" key="2">
    <source>
        <dbReference type="SAM" id="Phobius"/>
    </source>
</evidence>
<gene>
    <name evidence="3" type="ORF">GLP15_3089</name>
</gene>
<keyword evidence="2" id="KW-0812">Transmembrane</keyword>
<dbReference type="EMBL" id="ACVC01000140">
    <property type="protein sequence ID" value="EFO63252.1"/>
    <property type="molecule type" value="Genomic_DNA"/>
</dbReference>
<keyword evidence="2" id="KW-1133">Transmembrane helix</keyword>
<evidence type="ECO:0000313" key="4">
    <source>
        <dbReference type="Proteomes" id="UP000008974"/>
    </source>
</evidence>
<proteinExistence type="predicted"/>
<keyword evidence="2" id="KW-0472">Membrane</keyword>
<keyword evidence="1" id="KW-0175">Coiled coil</keyword>
<feature type="transmembrane region" description="Helical" evidence="2">
    <location>
        <begin position="82"/>
        <end position="103"/>
    </location>
</feature>
<evidence type="ECO:0000313" key="3">
    <source>
        <dbReference type="EMBL" id="EFO63252.1"/>
    </source>
</evidence>